<feature type="transmembrane region" description="Helical" evidence="9">
    <location>
        <begin position="15"/>
        <end position="33"/>
    </location>
</feature>
<dbReference type="FunFam" id="2.40.30.170:FF:000003">
    <property type="entry name" value="Multidrug resistance protein A"/>
    <property type="match status" value="1"/>
</dbReference>
<gene>
    <name evidence="12" type="ORF">DFP77_11611</name>
</gene>
<keyword evidence="4" id="KW-1003">Cell membrane</keyword>
<dbReference type="GO" id="GO:0046677">
    <property type="term" value="P:response to antibiotic"/>
    <property type="evidence" value="ECO:0007669"/>
    <property type="project" value="UniProtKB-ARBA"/>
</dbReference>
<dbReference type="InterPro" id="IPR058634">
    <property type="entry name" value="AaeA-lik-b-barrel"/>
</dbReference>
<dbReference type="AlphaFoldDB" id="A0A368ZYE9"/>
<feature type="domain" description="Multidrug export protein EmrA/FarA alpha-helical hairpin" evidence="10">
    <location>
        <begin position="87"/>
        <end position="207"/>
    </location>
</feature>
<evidence type="ECO:0000256" key="7">
    <source>
        <dbReference type="ARBA" id="ARBA00022989"/>
    </source>
</evidence>
<evidence type="ECO:0000313" key="13">
    <source>
        <dbReference type="Proteomes" id="UP000253506"/>
    </source>
</evidence>
<evidence type="ECO:0000256" key="3">
    <source>
        <dbReference type="ARBA" id="ARBA00022448"/>
    </source>
</evidence>
<evidence type="ECO:0000313" key="12">
    <source>
        <dbReference type="EMBL" id="RCX01965.1"/>
    </source>
</evidence>
<evidence type="ECO:0000256" key="5">
    <source>
        <dbReference type="ARBA" id="ARBA00022519"/>
    </source>
</evidence>
<evidence type="ECO:0000259" key="10">
    <source>
        <dbReference type="Pfam" id="PF25885"/>
    </source>
</evidence>
<comment type="subcellular location">
    <subcellularLocation>
        <location evidence="1">Cell inner membrane</location>
        <topology evidence="1">Single-pass membrane protein</topology>
        <orientation evidence="1">Periplasmic side</orientation>
    </subcellularLocation>
</comment>
<dbReference type="OrthoDB" id="9811754at2"/>
<evidence type="ECO:0000259" key="11">
    <source>
        <dbReference type="Pfam" id="PF25963"/>
    </source>
</evidence>
<dbReference type="PANTHER" id="PTHR30386">
    <property type="entry name" value="MEMBRANE FUSION SUBUNIT OF EMRAB-TOLC MULTIDRUG EFFLUX PUMP"/>
    <property type="match status" value="1"/>
</dbReference>
<dbReference type="EMBL" id="QPJQ01000016">
    <property type="protein sequence ID" value="RCX01965.1"/>
    <property type="molecule type" value="Genomic_DNA"/>
</dbReference>
<proteinExistence type="inferred from homology"/>
<name>A0A368ZYE9_9GAMM</name>
<sequence length="380" mass="41274">MEEIDKHSIKKKNTIVMLAIGVVVVCVVVYIWWSKIGRFHEATEDAYVSGNIVSVMSQMSGTVTDIMVDNTSLVSESDQLVKINPVDAQLALQQAEASLASTIRSVRNSFASLEEQEANVGLAKISLDKAQKDYQRRVNLKKNNLISNEDLSHYESTLTSAQASYNLALKSYDTNKTKVDNTTVLTHPDVLKAESVLKAAWLTLNRTSILSPASGYIAQRSVQVGQHVAAGTTLMSVIPLKNVWVTANFKETQLGNIRAGQSATLTSDVYGSSVIYHGKVKGIEPGTGSAFSLLPASNATGNWIKTVQRVPVRIVLDPAELEAHPLRPGLSMSVTVDTNNAGAPALTPLADVQAPWRTHVFDHNDDDVNVIIQKIIKESL</sequence>
<dbReference type="GO" id="GO:0015721">
    <property type="term" value="P:bile acid and bile salt transport"/>
    <property type="evidence" value="ECO:0007669"/>
    <property type="project" value="UniProtKB-ARBA"/>
</dbReference>
<keyword evidence="6 9" id="KW-0812">Transmembrane</keyword>
<keyword evidence="8 9" id="KW-0472">Membrane</keyword>
<evidence type="ECO:0000256" key="1">
    <source>
        <dbReference type="ARBA" id="ARBA00004383"/>
    </source>
</evidence>
<reference evidence="12 13" key="1">
    <citation type="submission" date="2018-07" db="EMBL/GenBank/DDBJ databases">
        <title>Genomic Encyclopedia of Type Strains, Phase III (KMG-III): the genomes of soil and plant-associated and newly described type strains.</title>
        <authorList>
            <person name="Whitman W."/>
        </authorList>
    </citation>
    <scope>NUCLEOTIDE SEQUENCE [LARGE SCALE GENOMIC DNA]</scope>
    <source>
        <strain evidence="12 13">CECT 7731</strain>
    </source>
</reference>
<dbReference type="GO" id="GO:0005886">
    <property type="term" value="C:plasma membrane"/>
    <property type="evidence" value="ECO:0007669"/>
    <property type="project" value="UniProtKB-SubCell"/>
</dbReference>
<dbReference type="Pfam" id="PF25885">
    <property type="entry name" value="HH_EMRA"/>
    <property type="match status" value="1"/>
</dbReference>
<dbReference type="Pfam" id="PF25963">
    <property type="entry name" value="Beta-barrel_AAEA"/>
    <property type="match status" value="1"/>
</dbReference>
<accession>A0A368ZYE9</accession>
<dbReference type="InterPro" id="IPR058633">
    <property type="entry name" value="EmrA/FarA_HH"/>
</dbReference>
<dbReference type="RefSeq" id="WP_114412125.1">
    <property type="nucleotide sequence ID" value="NZ_QPJQ01000016.1"/>
</dbReference>
<evidence type="ECO:0000256" key="8">
    <source>
        <dbReference type="ARBA" id="ARBA00023136"/>
    </source>
</evidence>
<comment type="similarity">
    <text evidence="2">Belongs to the membrane fusion protein (MFP) (TC 8.A.1) family.</text>
</comment>
<dbReference type="Gene3D" id="2.40.30.170">
    <property type="match status" value="1"/>
</dbReference>
<dbReference type="InterPro" id="IPR050739">
    <property type="entry name" value="MFP"/>
</dbReference>
<keyword evidence="5" id="KW-0997">Cell inner membrane</keyword>
<dbReference type="Gene3D" id="1.10.287.470">
    <property type="entry name" value="Helix hairpin bin"/>
    <property type="match status" value="1"/>
</dbReference>
<dbReference type="GO" id="GO:1990961">
    <property type="term" value="P:xenobiotic detoxification by transmembrane export across the plasma membrane"/>
    <property type="evidence" value="ECO:0007669"/>
    <property type="project" value="UniProtKB-ARBA"/>
</dbReference>
<dbReference type="PANTHER" id="PTHR30386:SF19">
    <property type="entry name" value="MULTIDRUG EXPORT PROTEIN EMRA-RELATED"/>
    <property type="match status" value="1"/>
</dbReference>
<keyword evidence="3" id="KW-0813">Transport</keyword>
<evidence type="ECO:0000256" key="4">
    <source>
        <dbReference type="ARBA" id="ARBA00022475"/>
    </source>
</evidence>
<feature type="domain" description="p-hydroxybenzoic acid efflux pump subunit AaeA-like beta-barrel" evidence="11">
    <location>
        <begin position="244"/>
        <end position="336"/>
    </location>
</feature>
<organism evidence="12 13">
    <name type="scientific">Marinomonas foliarum</name>
    <dbReference type="NCBI Taxonomy" id="491950"/>
    <lineage>
        <taxon>Bacteria</taxon>
        <taxon>Pseudomonadati</taxon>
        <taxon>Pseudomonadota</taxon>
        <taxon>Gammaproteobacteria</taxon>
        <taxon>Oceanospirillales</taxon>
        <taxon>Oceanospirillaceae</taxon>
        <taxon>Marinomonas</taxon>
    </lineage>
</organism>
<evidence type="ECO:0000256" key="2">
    <source>
        <dbReference type="ARBA" id="ARBA00009477"/>
    </source>
</evidence>
<dbReference type="SUPFAM" id="SSF111369">
    <property type="entry name" value="HlyD-like secretion proteins"/>
    <property type="match status" value="2"/>
</dbReference>
<dbReference type="Proteomes" id="UP000253506">
    <property type="component" value="Unassembled WGS sequence"/>
</dbReference>
<evidence type="ECO:0000256" key="9">
    <source>
        <dbReference type="SAM" id="Phobius"/>
    </source>
</evidence>
<protein>
    <submittedName>
        <fullName evidence="12">Membrane fusion protein (Multidrug efflux system)</fullName>
    </submittedName>
</protein>
<keyword evidence="7 9" id="KW-1133">Transmembrane helix</keyword>
<comment type="caution">
    <text evidence="12">The sequence shown here is derived from an EMBL/GenBank/DDBJ whole genome shotgun (WGS) entry which is preliminary data.</text>
</comment>
<evidence type="ECO:0000256" key="6">
    <source>
        <dbReference type="ARBA" id="ARBA00022692"/>
    </source>
</evidence>